<keyword evidence="3" id="KW-1185">Reference proteome</keyword>
<accession>A0A232FL27</accession>
<dbReference type="InterPro" id="IPR038765">
    <property type="entry name" value="Papain-like_cys_pep_sf"/>
</dbReference>
<dbReference type="STRING" id="543379.A0A232FL27"/>
<dbReference type="SUPFAM" id="SSF54001">
    <property type="entry name" value="Cysteine proteinases"/>
    <property type="match status" value="1"/>
</dbReference>
<proteinExistence type="predicted"/>
<protein>
    <submittedName>
        <fullName evidence="2">Uncharacterized protein</fullName>
    </submittedName>
</protein>
<evidence type="ECO:0000313" key="3">
    <source>
        <dbReference type="Proteomes" id="UP000215335"/>
    </source>
</evidence>
<dbReference type="Gene3D" id="3.90.70.10">
    <property type="entry name" value="Cysteine proteinases"/>
    <property type="match status" value="1"/>
</dbReference>
<comment type="caution">
    <text evidence="2">The sequence shown here is derived from an EMBL/GenBank/DDBJ whole genome shotgun (WGS) entry which is preliminary data.</text>
</comment>
<evidence type="ECO:0000313" key="2">
    <source>
        <dbReference type="EMBL" id="OXU31454.1"/>
    </source>
</evidence>
<dbReference type="Proteomes" id="UP000215335">
    <property type="component" value="Unassembled WGS sequence"/>
</dbReference>
<feature type="transmembrane region" description="Helical" evidence="1">
    <location>
        <begin position="21"/>
        <end position="45"/>
    </location>
</feature>
<evidence type="ECO:0000256" key="1">
    <source>
        <dbReference type="SAM" id="Phobius"/>
    </source>
</evidence>
<gene>
    <name evidence="2" type="ORF">TSAR_000792</name>
</gene>
<name>A0A232FL27_9HYME</name>
<sequence length="382" mass="43330">MQGHHASGGRPSVLPSLTPGLLPDLVAAGGFGSLTPMLLAALVLWMMVADWLTSFLSLGWSLARLGAPFERRNSNSPKRRQCSSKLELMVHQRLLRLEKILRDHCFCLANSLWCKFDDDVVSKCSKQEAIEHNYGGQDEDISMTVKHCTNAYMLVYIRNSELEHVLQEVREEDIPQEPAVTPIHVISSSILDRETSTTTTKYRCHQILPMVFGLNISYGKIIQIELENTSVGYDDFNLVFRLCNNTVYGLSLPLAAWIQLREQSRVMRICWISESPFPASASAMLIGHLNCWGVIRRQYAKILIVRKPLLVFKRVTLDRLKALSKIIDHRIKYLLKGKEAIAIIVKELGDYSRDKLINSENAMRDFDETLISSMAWGVLRSQ</sequence>
<keyword evidence="1" id="KW-1133">Transmembrane helix</keyword>
<organism evidence="2 3">
    <name type="scientific">Trichomalopsis sarcophagae</name>
    <dbReference type="NCBI Taxonomy" id="543379"/>
    <lineage>
        <taxon>Eukaryota</taxon>
        <taxon>Metazoa</taxon>
        <taxon>Ecdysozoa</taxon>
        <taxon>Arthropoda</taxon>
        <taxon>Hexapoda</taxon>
        <taxon>Insecta</taxon>
        <taxon>Pterygota</taxon>
        <taxon>Neoptera</taxon>
        <taxon>Endopterygota</taxon>
        <taxon>Hymenoptera</taxon>
        <taxon>Apocrita</taxon>
        <taxon>Proctotrupomorpha</taxon>
        <taxon>Chalcidoidea</taxon>
        <taxon>Pteromalidae</taxon>
        <taxon>Pteromalinae</taxon>
        <taxon>Trichomalopsis</taxon>
    </lineage>
</organism>
<dbReference type="EMBL" id="NNAY01000056">
    <property type="protein sequence ID" value="OXU31454.1"/>
    <property type="molecule type" value="Genomic_DNA"/>
</dbReference>
<dbReference type="AlphaFoldDB" id="A0A232FL27"/>
<keyword evidence="1" id="KW-0472">Membrane</keyword>
<reference evidence="2 3" key="1">
    <citation type="journal article" date="2017" name="Curr. Biol.">
        <title>The Evolution of Venom by Co-option of Single-Copy Genes.</title>
        <authorList>
            <person name="Martinson E.O."/>
            <person name="Mrinalini"/>
            <person name="Kelkar Y.D."/>
            <person name="Chang C.H."/>
            <person name="Werren J.H."/>
        </authorList>
    </citation>
    <scope>NUCLEOTIDE SEQUENCE [LARGE SCALE GENOMIC DNA]</scope>
    <source>
        <strain evidence="2 3">Alberta</strain>
        <tissue evidence="2">Whole body</tissue>
    </source>
</reference>
<keyword evidence="1" id="KW-0812">Transmembrane</keyword>